<evidence type="ECO:0000256" key="11">
    <source>
        <dbReference type="PROSITE-ProRule" id="PRU00283"/>
    </source>
</evidence>
<dbReference type="InterPro" id="IPR036961">
    <property type="entry name" value="Kinesin_motor_dom_sf"/>
</dbReference>
<dbReference type="Pfam" id="PF00225">
    <property type="entry name" value="Kinesin"/>
    <property type="match status" value="1"/>
</dbReference>
<feature type="transmembrane region" description="Helical" evidence="14">
    <location>
        <begin position="393"/>
        <end position="416"/>
    </location>
</feature>
<evidence type="ECO:0000259" key="15">
    <source>
        <dbReference type="PROSITE" id="PS50067"/>
    </source>
</evidence>
<evidence type="ECO:0000256" key="8">
    <source>
        <dbReference type="ARBA" id="ARBA00023175"/>
    </source>
</evidence>
<dbReference type="SMART" id="SM00129">
    <property type="entry name" value="KISc"/>
    <property type="match status" value="1"/>
</dbReference>
<evidence type="ECO:0000256" key="9">
    <source>
        <dbReference type="ARBA" id="ARBA00054688"/>
    </source>
</evidence>
<keyword evidence="14" id="KW-1133">Transmembrane helix</keyword>
<evidence type="ECO:0000256" key="4">
    <source>
        <dbReference type="ARBA" id="ARBA00022840"/>
    </source>
</evidence>
<evidence type="ECO:0000256" key="2">
    <source>
        <dbReference type="ARBA" id="ARBA00022448"/>
    </source>
</evidence>
<dbReference type="SUPFAM" id="SSF49879">
    <property type="entry name" value="SMAD/FHA domain"/>
    <property type="match status" value="1"/>
</dbReference>
<dbReference type="InterPro" id="IPR008984">
    <property type="entry name" value="SMAD_FHA_dom_sf"/>
</dbReference>
<accession>A0AAF3E7W3</accession>
<feature type="transmembrane region" description="Helical" evidence="14">
    <location>
        <begin position="516"/>
        <end position="535"/>
    </location>
</feature>
<dbReference type="PRINTS" id="PR00380">
    <property type="entry name" value="KINESINHEAVY"/>
</dbReference>
<dbReference type="SUPFAM" id="SSF52540">
    <property type="entry name" value="P-loop containing nucleoside triphosphate hydrolases"/>
    <property type="match status" value="1"/>
</dbReference>
<dbReference type="Gene3D" id="2.60.200.20">
    <property type="match status" value="1"/>
</dbReference>
<dbReference type="GO" id="GO:0008017">
    <property type="term" value="F:microtubule binding"/>
    <property type="evidence" value="ECO:0007669"/>
    <property type="project" value="InterPro"/>
</dbReference>
<keyword evidence="16" id="KW-1185">Reference proteome</keyword>
<dbReference type="InterPro" id="IPR019821">
    <property type="entry name" value="Kinesin_motor_CS"/>
</dbReference>
<evidence type="ECO:0000256" key="10">
    <source>
        <dbReference type="ARBA" id="ARBA00079247"/>
    </source>
</evidence>
<proteinExistence type="inferred from homology"/>
<evidence type="ECO:0000256" key="7">
    <source>
        <dbReference type="ARBA" id="ARBA00023136"/>
    </source>
</evidence>
<evidence type="ECO:0000256" key="12">
    <source>
        <dbReference type="SAM" id="Coils"/>
    </source>
</evidence>
<dbReference type="SUPFAM" id="SSF49562">
    <property type="entry name" value="C2 domain (Calcium/lipid-binding domain, CaLB)"/>
    <property type="match status" value="1"/>
</dbReference>
<feature type="binding site" evidence="11">
    <location>
        <begin position="810"/>
        <end position="817"/>
    </location>
    <ligand>
        <name>ATP</name>
        <dbReference type="ChEBI" id="CHEBI:30616"/>
    </ligand>
</feature>
<dbReference type="SMART" id="SM00240">
    <property type="entry name" value="FHA"/>
    <property type="match status" value="1"/>
</dbReference>
<keyword evidence="6" id="KW-0496">Mitochondrion</keyword>
<name>A0AAF3E7W3_9BILA</name>
<keyword evidence="14" id="KW-0812">Transmembrane</keyword>
<feature type="domain" description="Kinesin motor" evidence="15">
    <location>
        <begin position="707"/>
        <end position="1062"/>
    </location>
</feature>
<evidence type="ECO:0000313" key="16">
    <source>
        <dbReference type="Proteomes" id="UP000887575"/>
    </source>
</evidence>
<organism evidence="16 17">
    <name type="scientific">Mesorhabditis belari</name>
    <dbReference type="NCBI Taxonomy" id="2138241"/>
    <lineage>
        <taxon>Eukaryota</taxon>
        <taxon>Metazoa</taxon>
        <taxon>Ecdysozoa</taxon>
        <taxon>Nematoda</taxon>
        <taxon>Chromadorea</taxon>
        <taxon>Rhabditida</taxon>
        <taxon>Rhabditina</taxon>
        <taxon>Rhabditomorpha</taxon>
        <taxon>Rhabditoidea</taxon>
        <taxon>Rhabditidae</taxon>
        <taxon>Mesorhabditinae</taxon>
        <taxon>Mesorhabditis</taxon>
    </lineage>
</organism>
<keyword evidence="8 11" id="KW-0505">Motor protein</keyword>
<comment type="similarity">
    <text evidence="11">Belongs to the TRAFAC class myosin-kinesin ATPase superfamily. Kinesin family.</text>
</comment>
<comment type="subcellular location">
    <subcellularLocation>
        <location evidence="1">Mitochondrion membrane</location>
        <topology evidence="1">Peripheral membrane protein</topology>
    </subcellularLocation>
</comment>
<feature type="region of interest" description="Disordered" evidence="13">
    <location>
        <begin position="139"/>
        <end position="165"/>
    </location>
</feature>
<dbReference type="Proteomes" id="UP000887575">
    <property type="component" value="Unassembled WGS sequence"/>
</dbReference>
<dbReference type="PROSITE" id="PS50067">
    <property type="entry name" value="KINESIN_MOTOR_2"/>
    <property type="match status" value="1"/>
</dbReference>
<feature type="coiled-coil region" evidence="12">
    <location>
        <begin position="1070"/>
        <end position="1128"/>
    </location>
</feature>
<dbReference type="InterPro" id="IPR022140">
    <property type="entry name" value="Kinesin-like_KIF1-typ"/>
</dbReference>
<reference evidence="17" key="1">
    <citation type="submission" date="2024-02" db="UniProtKB">
        <authorList>
            <consortium name="WormBaseParasite"/>
        </authorList>
    </citation>
    <scope>IDENTIFICATION</scope>
</reference>
<dbReference type="Gene3D" id="3.40.850.10">
    <property type="entry name" value="Kinesin motor domain"/>
    <property type="match status" value="1"/>
</dbReference>
<keyword evidence="3 11" id="KW-0547">Nucleotide-binding</keyword>
<dbReference type="WBParaSite" id="MBELARI_LOCUS10017">
    <property type="protein sequence ID" value="MBELARI_LOCUS10017"/>
    <property type="gene ID" value="MBELARI_LOCUS10017"/>
</dbReference>
<dbReference type="GO" id="GO:0007018">
    <property type="term" value="P:microtubule-based movement"/>
    <property type="evidence" value="ECO:0007669"/>
    <property type="project" value="InterPro"/>
</dbReference>
<keyword evidence="2" id="KW-0813">Transport</keyword>
<dbReference type="InterPro" id="IPR027417">
    <property type="entry name" value="P-loop_NTPase"/>
</dbReference>
<dbReference type="FunFam" id="2.60.200.20:FF:000034">
    <property type="entry name" value="kinesin-like protein KIF28P"/>
    <property type="match status" value="1"/>
</dbReference>
<evidence type="ECO:0000256" key="3">
    <source>
        <dbReference type="ARBA" id="ARBA00022741"/>
    </source>
</evidence>
<protein>
    <recommendedName>
        <fullName evidence="10">Kinesin-like protein 6</fullName>
    </recommendedName>
</protein>
<evidence type="ECO:0000256" key="5">
    <source>
        <dbReference type="ARBA" id="ARBA00023054"/>
    </source>
</evidence>
<dbReference type="PANTHER" id="PTHR47117">
    <property type="entry name" value="STAR-RELATED LIPID TRANSFER PROTEIN 9"/>
    <property type="match status" value="1"/>
</dbReference>
<dbReference type="GO" id="GO:0003777">
    <property type="term" value="F:microtubule motor activity"/>
    <property type="evidence" value="ECO:0007669"/>
    <property type="project" value="InterPro"/>
</dbReference>
<dbReference type="PROSITE" id="PS00411">
    <property type="entry name" value="KINESIN_MOTOR_1"/>
    <property type="match status" value="1"/>
</dbReference>
<feature type="transmembrane region" description="Helical" evidence="14">
    <location>
        <begin position="576"/>
        <end position="596"/>
    </location>
</feature>
<feature type="region of interest" description="Disordered" evidence="13">
    <location>
        <begin position="86"/>
        <end position="110"/>
    </location>
</feature>
<feature type="transmembrane region" description="Helical" evidence="14">
    <location>
        <begin position="624"/>
        <end position="646"/>
    </location>
</feature>
<dbReference type="CDD" id="cd22709">
    <property type="entry name" value="FHA_KIF28P"/>
    <property type="match status" value="1"/>
</dbReference>
<keyword evidence="5 12" id="KW-0175">Coiled coil</keyword>
<keyword evidence="7 14" id="KW-0472">Membrane</keyword>
<sequence length="1559" mass="176388">MTESRDTLLRILSDLENESHLFVLSEFIDAIEELESPTATQTRPIISHTTRPFTWISRMLLLGNNETNSIDDATMEAPNEFPLLPLGSQGSRPQDSSEIIEQEPTKTKRGEIGIPQISVDLEENRERAFSEMARSPPHLFSIEEDSDNPSHQAAQERNPLLGERRATSLEMFDKKNANLSDRERNPSAKSAILTHTNSGSSLPNRAAQRKFFANTPKKKETNKYHTNAERILSVINHYMGLVIQKHKIEDLHDRNLAELLCYAFYGHRDTFAKWKECEAPLYSALLVIFVSEKLWSRFDYIYESDVADIFMSQKKKFDEASKMLLEVCHSADFKRTRELLCERYIPSEKMDSNGGTLLGLANMGNAENFFSHKSCQRIVEDRWKPGFRCNKKIFFFTFLFVGLPLLFSKSIIHFTGKKYQSRWERFLAFHGSPCGKFAWHTFLYAIYVIVFGFFVQQAHKADNVMNVVTVWALMMLVWQALFFVEACIEFKLQERGKQAFNSTLSQHLKVNHFHTILHFLIVVVNSVFLIAALLIDNERATSLNLQELVPAKVENVTMQEVLSRENNKESNQSITAIIRLLLLSASEVIFLVSFVFSAIRMLRVFTVDPFFGSIVMTIRRMVQLFVYFSVILAVFWIVYGVCQIALQGRKEEHSVIWQIFSNGAFEIFGELETSLKEGSILGCNVSFKWEKLQDFSGQSVQKMPGDNIVVAVRVRPFNDREKAMKAQLVIEMADGKSTGIRDPSNMSEEPKMFTFDHSYWSHDGYKTESSGYLAPSDSKYADQKKVFDDLGKGVLDNAWKGYNCSLFAYGQTGSGKSYSMVGYKENKGIVPIVCEDLFKRIEKNKKKNNGTQYEVFISMFEIYCEKIRDLLSSKPPPKGGLKIREHPKTGFYVEGLTSSPVNSFKEIETKIDEGTKNRTIAATNMNATSSRAHTIVRLQFNQKSGKGGSGATTKQSQINLVDLAGSERQRDAQTEGDRLKEGIVINQSLSTLGRVIKALHEQQKTKNKKILVPYRDSALTCLLKNALGGNSKTIMIAALSPADVNYEETLSTLRFADRAKSIVTQAVVNESATERMIRELKEENAKLQGQIKGGNGNSEEIDNLRRQLEENQKEMANLEKTWQQKVAEEAAKIGNVSAERAEILEKKKLTPHLWNLNEDPALTNVIVHFISEGESSIGTALARPPATIQLNGLSIQPQHAVISNKSNKKFTIKELEGADILINGKRIQGEQELNQNDRILFGGNHLYVFCNPQKGPPNASINWEMAQKEIAANAGLSSGGSRSGMSKAELMLEEELIALFPAVYRANAMAKELKRNVNFETVLVSPEARGLEDGLTEIWIRVHNEADDTKFLWEKTRFMSRYYGMQEMYENKMDGEEWELPKERDPFYEPPDSEVFIGGAVVFLQSLSYLVESEEAFPIVDFDGREMGQITVSLSPCNGSGREIKGEYVENPNTLIGKSLGYKVKLISASGLPKRLYGSCCKYRFFNEKEGITANVPGTDPKYNHETLYTFRNVSKELIEYLSHNSLYIRVWGTQKAGASRRSSISLPIPPKANGETRR</sequence>
<dbReference type="CDD" id="cd01365">
    <property type="entry name" value="KISc_KIF1A_KIF1B"/>
    <property type="match status" value="1"/>
</dbReference>
<dbReference type="InterPro" id="IPR000253">
    <property type="entry name" value="FHA_dom"/>
</dbReference>
<dbReference type="FunFam" id="3.40.850.10:FF:000063">
    <property type="entry name" value="Kinesin-like protein"/>
    <property type="match status" value="1"/>
</dbReference>
<dbReference type="Pfam" id="PF12423">
    <property type="entry name" value="KIF1B"/>
    <property type="match status" value="1"/>
</dbReference>
<evidence type="ECO:0000256" key="13">
    <source>
        <dbReference type="SAM" id="MobiDB-lite"/>
    </source>
</evidence>
<feature type="transmembrane region" description="Helical" evidence="14">
    <location>
        <begin position="468"/>
        <end position="488"/>
    </location>
</feature>
<feature type="compositionally biased region" description="Polar residues" evidence="13">
    <location>
        <begin position="88"/>
        <end position="99"/>
    </location>
</feature>
<evidence type="ECO:0000256" key="1">
    <source>
        <dbReference type="ARBA" id="ARBA00004318"/>
    </source>
</evidence>
<evidence type="ECO:0000256" key="6">
    <source>
        <dbReference type="ARBA" id="ARBA00023128"/>
    </source>
</evidence>
<comment type="function">
    <text evidence="9">Microtubule-dependent motor protein required for mitochondrion morphology and transport of mitochondria in neuronal cells.</text>
</comment>
<dbReference type="GO" id="GO:0005524">
    <property type="term" value="F:ATP binding"/>
    <property type="evidence" value="ECO:0007669"/>
    <property type="project" value="UniProtKB-UniRule"/>
</dbReference>
<keyword evidence="4 11" id="KW-0067">ATP-binding</keyword>
<dbReference type="GO" id="GO:0031966">
    <property type="term" value="C:mitochondrial membrane"/>
    <property type="evidence" value="ECO:0007669"/>
    <property type="project" value="UniProtKB-SubCell"/>
</dbReference>
<evidence type="ECO:0000313" key="17">
    <source>
        <dbReference type="WBParaSite" id="MBELARI_LOCUS10017"/>
    </source>
</evidence>
<dbReference type="Pfam" id="PF00498">
    <property type="entry name" value="FHA"/>
    <property type="match status" value="1"/>
</dbReference>
<dbReference type="InterPro" id="IPR035892">
    <property type="entry name" value="C2_domain_sf"/>
</dbReference>
<dbReference type="InterPro" id="IPR001752">
    <property type="entry name" value="Kinesin_motor_dom"/>
</dbReference>
<feature type="transmembrane region" description="Helical" evidence="14">
    <location>
        <begin position="437"/>
        <end position="456"/>
    </location>
</feature>
<evidence type="ECO:0000256" key="14">
    <source>
        <dbReference type="SAM" id="Phobius"/>
    </source>
</evidence>